<gene>
    <name evidence="1" type="ORF">OBE_01971</name>
</gene>
<reference evidence="1" key="1">
    <citation type="journal article" date="2013" name="Environ. Microbiol.">
        <title>Microbiota from the distal guts of lean and obese adolescents exhibit partial functional redundancy besides clear differences in community structure.</title>
        <authorList>
            <person name="Ferrer M."/>
            <person name="Ruiz A."/>
            <person name="Lanza F."/>
            <person name="Haange S.B."/>
            <person name="Oberbach A."/>
            <person name="Till H."/>
            <person name="Bargiela R."/>
            <person name="Campoy C."/>
            <person name="Segura M.T."/>
            <person name="Richter M."/>
            <person name="von Bergen M."/>
            <person name="Seifert J."/>
            <person name="Suarez A."/>
        </authorList>
    </citation>
    <scope>NUCLEOTIDE SEQUENCE</scope>
</reference>
<sequence length="61" mass="7031">THEMQFSLFGFSPAKFVYPEHNGLYQEGKQSLFVNIGLGYLMFPMRLGAWPEITVITLHKI</sequence>
<organism evidence="1">
    <name type="scientific">human gut metagenome</name>
    <dbReference type="NCBI Taxonomy" id="408170"/>
    <lineage>
        <taxon>unclassified sequences</taxon>
        <taxon>metagenomes</taxon>
        <taxon>organismal metagenomes</taxon>
    </lineage>
</organism>
<comment type="caution">
    <text evidence="1">The sequence shown here is derived from an EMBL/GenBank/DDBJ whole genome shotgun (WGS) entry which is preliminary data.</text>
</comment>
<dbReference type="AlphaFoldDB" id="K1TWH9"/>
<name>K1TWH9_9ZZZZ</name>
<feature type="non-terminal residue" evidence="1">
    <location>
        <position position="1"/>
    </location>
</feature>
<dbReference type="EMBL" id="AJWZ01001272">
    <property type="protein sequence ID" value="EKC74268.1"/>
    <property type="molecule type" value="Genomic_DNA"/>
</dbReference>
<proteinExistence type="predicted"/>
<accession>K1TWH9</accession>
<protein>
    <submittedName>
        <fullName evidence="1">Ser/Thr protein phosphatase family protein</fullName>
    </submittedName>
</protein>
<evidence type="ECO:0000313" key="1">
    <source>
        <dbReference type="EMBL" id="EKC74268.1"/>
    </source>
</evidence>